<dbReference type="CDD" id="cd02440">
    <property type="entry name" value="AdoMet_MTases"/>
    <property type="match status" value="1"/>
</dbReference>
<dbReference type="SUPFAM" id="SSF48452">
    <property type="entry name" value="TPR-like"/>
    <property type="match status" value="1"/>
</dbReference>
<dbReference type="InterPro" id="IPR029063">
    <property type="entry name" value="SAM-dependent_MTases_sf"/>
</dbReference>
<dbReference type="Pfam" id="PF10294">
    <property type="entry name" value="Methyltransf_16"/>
    <property type="match status" value="1"/>
</dbReference>
<name>A0A4D9CXS7_9STRA</name>
<protein>
    <submittedName>
        <fullName evidence="3">Uncharacterized protein</fullName>
    </submittedName>
</protein>
<evidence type="ECO:0000256" key="2">
    <source>
        <dbReference type="SAM" id="MobiDB-lite"/>
    </source>
</evidence>
<dbReference type="AlphaFoldDB" id="A0A4D9CXS7"/>
<dbReference type="SUPFAM" id="SSF53335">
    <property type="entry name" value="S-adenosyl-L-methionine-dependent methyltransferases"/>
    <property type="match status" value="1"/>
</dbReference>
<keyword evidence="4" id="KW-1185">Reference proteome</keyword>
<gene>
    <name evidence="3" type="ORF">NSK_004543</name>
</gene>
<dbReference type="InterPro" id="IPR019410">
    <property type="entry name" value="Methyltransf_16"/>
</dbReference>
<accession>A0A4D9CXS7</accession>
<dbReference type="InterPro" id="IPR011990">
    <property type="entry name" value="TPR-like_helical_dom_sf"/>
</dbReference>
<dbReference type="SMART" id="SM00028">
    <property type="entry name" value="TPR"/>
    <property type="match status" value="3"/>
</dbReference>
<evidence type="ECO:0000313" key="3">
    <source>
        <dbReference type="EMBL" id="TFJ84070.1"/>
    </source>
</evidence>
<evidence type="ECO:0000313" key="4">
    <source>
        <dbReference type="Proteomes" id="UP000355283"/>
    </source>
</evidence>
<dbReference type="Gene3D" id="3.40.50.150">
    <property type="entry name" value="Vaccinia Virus protein VP39"/>
    <property type="match status" value="1"/>
</dbReference>
<dbReference type="OrthoDB" id="413520at2759"/>
<evidence type="ECO:0000256" key="1">
    <source>
        <dbReference type="PROSITE-ProRule" id="PRU00339"/>
    </source>
</evidence>
<feature type="repeat" description="TPR" evidence="1">
    <location>
        <begin position="109"/>
        <end position="142"/>
    </location>
</feature>
<comment type="caution">
    <text evidence="3">The sequence shown here is derived from an EMBL/GenBank/DDBJ whole genome shotgun (WGS) entry which is preliminary data.</text>
</comment>
<dbReference type="PROSITE" id="PS50005">
    <property type="entry name" value="TPR"/>
    <property type="match status" value="1"/>
</dbReference>
<feature type="region of interest" description="Disordered" evidence="2">
    <location>
        <begin position="434"/>
        <end position="458"/>
    </location>
</feature>
<dbReference type="Gene3D" id="1.25.40.10">
    <property type="entry name" value="Tetratricopeptide repeat domain"/>
    <property type="match status" value="1"/>
</dbReference>
<reference evidence="3 4" key="1">
    <citation type="submission" date="2019-01" db="EMBL/GenBank/DDBJ databases">
        <title>Nuclear Genome Assembly of the Microalgal Biofuel strain Nannochloropsis salina CCMP1776.</title>
        <authorList>
            <person name="Hovde B."/>
        </authorList>
    </citation>
    <scope>NUCLEOTIDE SEQUENCE [LARGE SCALE GENOMIC DNA]</scope>
    <source>
        <strain evidence="3 4">CCMP1776</strain>
    </source>
</reference>
<feature type="compositionally biased region" description="Basic and acidic residues" evidence="2">
    <location>
        <begin position="440"/>
        <end position="458"/>
    </location>
</feature>
<dbReference type="Proteomes" id="UP000355283">
    <property type="component" value="Unassembled WGS sequence"/>
</dbReference>
<keyword evidence="1" id="KW-0802">TPR repeat</keyword>
<dbReference type="PANTHER" id="PTHR14614:SF132">
    <property type="entry name" value="PROTEIN-LYSINE METHYLTRANSFERASE C42C1.13"/>
    <property type="match status" value="1"/>
</dbReference>
<organism evidence="3 4">
    <name type="scientific">Nannochloropsis salina CCMP1776</name>
    <dbReference type="NCBI Taxonomy" id="1027361"/>
    <lineage>
        <taxon>Eukaryota</taxon>
        <taxon>Sar</taxon>
        <taxon>Stramenopiles</taxon>
        <taxon>Ochrophyta</taxon>
        <taxon>Eustigmatophyceae</taxon>
        <taxon>Eustigmatales</taxon>
        <taxon>Monodopsidaceae</taxon>
        <taxon>Microchloropsis</taxon>
        <taxon>Microchloropsis salina</taxon>
    </lineage>
</organism>
<proteinExistence type="predicted"/>
<sequence length="644" mass="70187">MVEDGETSPHKGKLSLDTLRERGNLLYQRSCYGEAILAWTEALALLSSEKDRFFVGSRSAKMTRRSISPEDRIISLLFSNRAQAQLQLREYESAESDAGTALCVDPGNVKAYLRRATALLALERFDTATSVLNRALSVAPAFLFPPSASPASLPPSLLKTLHALQDQSRQMALLSHGPGADDAPAAEAEGLVDECQTLRLFFRDAPTASDAGGRAGGGTVAWGEWATVSVFMANEFGLWRRRDFPMLEKGGGEEDGQEGGLWLPVCFSVVDYGGTYQEPSARVKVEAEALPSLTGQEEDEDEGERNSSRRRIAFRRGSSCRLRARVRFLPPDQTALSPPPSATVILKVSLPSELLTRQVLPVFSLPFQIVPSPSPSLPASSSSTSGINSCRAIHIPSLERSLLVAEAPGQIGIGGKVWDAGLVLTHYLAEHPEAVSGGREGGREGKRENRGQEGNEGKETCQVIELGAGTGIAGIAAALLGRASVLITDLPGVVPLIQTNIELNLPASSPNPPSFCSARAYTWGEDSEFLSDGGERKRSDGCFDVILLADVIYEPKYYSSLIKALRNLSHPNSLILLAHRERHPDAAIFFEEVDQEFERARVKFEIEKKKGQEARERRGPRMACQDVVIYELRLKREVKETNCF</sequence>
<dbReference type="EMBL" id="SDOX01000020">
    <property type="protein sequence ID" value="TFJ84070.1"/>
    <property type="molecule type" value="Genomic_DNA"/>
</dbReference>
<dbReference type="InterPro" id="IPR019734">
    <property type="entry name" value="TPR_rpt"/>
</dbReference>
<dbReference type="PANTHER" id="PTHR14614">
    <property type="entry name" value="HEPATOCELLULAR CARCINOMA-ASSOCIATED ANTIGEN"/>
    <property type="match status" value="1"/>
</dbReference>